<reference evidence="3 4" key="1">
    <citation type="journal article" date="2017" name="Nature">
        <title>The Apostasia genome and the evolution of orchids.</title>
        <authorList>
            <person name="Zhang G.Q."/>
            <person name="Liu K.W."/>
            <person name="Li Z."/>
            <person name="Lohaus R."/>
            <person name="Hsiao Y.Y."/>
            <person name="Niu S.C."/>
            <person name="Wang J.Y."/>
            <person name="Lin Y.C."/>
            <person name="Xu Q."/>
            <person name="Chen L.J."/>
            <person name="Yoshida K."/>
            <person name="Fujiwara S."/>
            <person name="Wang Z.W."/>
            <person name="Zhang Y.Q."/>
            <person name="Mitsuda N."/>
            <person name="Wang M."/>
            <person name="Liu G.H."/>
            <person name="Pecoraro L."/>
            <person name="Huang H.X."/>
            <person name="Xiao X.J."/>
            <person name="Lin M."/>
            <person name="Wu X.Y."/>
            <person name="Wu W.L."/>
            <person name="Chen Y.Y."/>
            <person name="Chang S.B."/>
            <person name="Sakamoto S."/>
            <person name="Ohme-Takagi M."/>
            <person name="Yagi M."/>
            <person name="Zeng S.J."/>
            <person name="Shen C.Y."/>
            <person name="Yeh C.M."/>
            <person name="Luo Y.B."/>
            <person name="Tsai W.C."/>
            <person name="Van de Peer Y."/>
            <person name="Liu Z.J."/>
        </authorList>
    </citation>
    <scope>NUCLEOTIDE SEQUENCE [LARGE SCALE GENOMIC DNA]</scope>
    <source>
        <strain evidence="4">cv. Shenzhen</strain>
        <tissue evidence="3">Stem</tissue>
    </source>
</reference>
<dbReference type="PANTHER" id="PTHR47926:SF414">
    <property type="entry name" value="PENTATRICOPEPTIDE REPEAT-CONTAINING PROTEIN DOT4, CHLOROPLASTIC-LIKE"/>
    <property type="match status" value="1"/>
</dbReference>
<dbReference type="EMBL" id="KZ451906">
    <property type="protein sequence ID" value="PKA64041.1"/>
    <property type="molecule type" value="Genomic_DNA"/>
</dbReference>
<feature type="repeat" description="PPR" evidence="2">
    <location>
        <begin position="304"/>
        <end position="338"/>
    </location>
</feature>
<dbReference type="Pfam" id="PF13041">
    <property type="entry name" value="PPR_2"/>
    <property type="match status" value="1"/>
</dbReference>
<dbReference type="STRING" id="1088818.A0A2I0B8G9"/>
<evidence type="ECO:0000313" key="4">
    <source>
        <dbReference type="Proteomes" id="UP000236161"/>
    </source>
</evidence>
<dbReference type="FunFam" id="1.25.40.10:FF:000073">
    <property type="entry name" value="Pentatricopeptide repeat-containing protein chloroplastic"/>
    <property type="match status" value="1"/>
</dbReference>
<proteinExistence type="predicted"/>
<evidence type="ECO:0000256" key="2">
    <source>
        <dbReference type="PROSITE-ProRule" id="PRU00708"/>
    </source>
</evidence>
<dbReference type="Pfam" id="PF20431">
    <property type="entry name" value="E_motif"/>
    <property type="match status" value="1"/>
</dbReference>
<dbReference type="Proteomes" id="UP000236161">
    <property type="component" value="Unassembled WGS sequence"/>
</dbReference>
<name>A0A2I0B8G9_9ASPA</name>
<keyword evidence="3" id="KW-0378">Hydrolase</keyword>
<dbReference type="GO" id="GO:0009451">
    <property type="term" value="P:RNA modification"/>
    <property type="evidence" value="ECO:0007669"/>
    <property type="project" value="InterPro"/>
</dbReference>
<dbReference type="InterPro" id="IPR011990">
    <property type="entry name" value="TPR-like_helical_dom_sf"/>
</dbReference>
<dbReference type="GO" id="GO:0003729">
    <property type="term" value="F:mRNA binding"/>
    <property type="evidence" value="ECO:0007669"/>
    <property type="project" value="UniProtKB-ARBA"/>
</dbReference>
<dbReference type="GO" id="GO:0003678">
    <property type="term" value="F:DNA helicase activity"/>
    <property type="evidence" value="ECO:0007669"/>
    <property type="project" value="UniProtKB-EC"/>
</dbReference>
<dbReference type="AlphaFoldDB" id="A0A2I0B8G9"/>
<evidence type="ECO:0000313" key="3">
    <source>
        <dbReference type="EMBL" id="PKA64041.1"/>
    </source>
</evidence>
<accession>A0A2I0B8G9</accession>
<dbReference type="InterPro" id="IPR046960">
    <property type="entry name" value="PPR_At4g14850-like_plant"/>
</dbReference>
<protein>
    <submittedName>
        <fullName evidence="3">Pentatricopeptide repeat-containing protein</fullName>
        <ecNumber evidence="3">3.6.4.12</ecNumber>
    </submittedName>
</protein>
<dbReference type="PANTHER" id="PTHR47926">
    <property type="entry name" value="PENTATRICOPEPTIDE REPEAT-CONTAINING PROTEIN"/>
    <property type="match status" value="1"/>
</dbReference>
<organism evidence="3 4">
    <name type="scientific">Apostasia shenzhenica</name>
    <dbReference type="NCBI Taxonomy" id="1088818"/>
    <lineage>
        <taxon>Eukaryota</taxon>
        <taxon>Viridiplantae</taxon>
        <taxon>Streptophyta</taxon>
        <taxon>Embryophyta</taxon>
        <taxon>Tracheophyta</taxon>
        <taxon>Spermatophyta</taxon>
        <taxon>Magnoliopsida</taxon>
        <taxon>Liliopsida</taxon>
        <taxon>Asparagales</taxon>
        <taxon>Orchidaceae</taxon>
        <taxon>Apostasioideae</taxon>
        <taxon>Apostasia</taxon>
    </lineage>
</organism>
<dbReference type="GO" id="GO:0016787">
    <property type="term" value="F:hydrolase activity"/>
    <property type="evidence" value="ECO:0007669"/>
    <property type="project" value="UniProtKB-KW"/>
</dbReference>
<feature type="repeat" description="PPR" evidence="2">
    <location>
        <begin position="405"/>
        <end position="439"/>
    </location>
</feature>
<gene>
    <name evidence="3" type="primary">PCMP-E43</name>
    <name evidence="3" type="ORF">AXF42_Ash005053</name>
</gene>
<dbReference type="Pfam" id="PF01535">
    <property type="entry name" value="PPR"/>
    <property type="match status" value="7"/>
</dbReference>
<sequence length="584" mass="64905">MMLKLPSNCSTKFLKETSFATLSSSASRRQETTAGYCNKIARIIRAINSEASDDLKLGLHAAAIKSALSRDVSVATSLICLYLRENDLNSAWSLFHLMPMKDSILWTAMVSGLCKIGQFMEAIDTFRKLQFCFLDSNVVTYLSVLPACANMGSLQHGKQIHASVIRRGLHLEVRIQNSLIGMYVKCSNLYSATSVFDAMMKKDSISWTNMILGFIRSGKKKEAIDYFTRMRASQVEPGENTVRNLISICLQPEDVMLGEELHCYLIKSGQLSSASTGTAVLKMYGDLMEVGMAQLLFRELQNKDYITWSAMISVYSHARLPILAIDLFRKMVERRIHLNEITFVSVLQACSLSVATELGRSTHAHLIRLGFSSNEFLISSLIDFYSKLGNLRKAEILFSKLGKRDLVSWSSMINGYGVNGQGEKAIKAFSAMIDHGLMPNGIAFVCLFSACSHCGLVDEGLNWFSSMEQKYGVSPSLGHYASMVDLLSRHGRVERALALIETMPWEPDASIWVSLLSHCGFSDGDLKVAALAAERLVRMNPNDSSCYVTVFNSYSKLGQWVDARRIRGLLEDKSLKKAAGFSMI</sequence>
<dbReference type="NCBIfam" id="TIGR00756">
    <property type="entry name" value="PPR"/>
    <property type="match status" value="3"/>
</dbReference>
<dbReference type="InterPro" id="IPR046848">
    <property type="entry name" value="E_motif"/>
</dbReference>
<feature type="repeat" description="PPR" evidence="2">
    <location>
        <begin position="203"/>
        <end position="237"/>
    </location>
</feature>
<evidence type="ECO:0000256" key="1">
    <source>
        <dbReference type="ARBA" id="ARBA00022737"/>
    </source>
</evidence>
<keyword evidence="4" id="KW-1185">Reference proteome</keyword>
<dbReference type="InterPro" id="IPR002885">
    <property type="entry name" value="PPR_rpt"/>
</dbReference>
<dbReference type="SUPFAM" id="SSF48452">
    <property type="entry name" value="TPR-like"/>
    <property type="match status" value="1"/>
</dbReference>
<dbReference type="OrthoDB" id="742671at2759"/>
<dbReference type="PROSITE" id="PS51375">
    <property type="entry name" value="PPR"/>
    <property type="match status" value="4"/>
</dbReference>
<dbReference type="EC" id="3.6.4.12" evidence="3"/>
<dbReference type="FunFam" id="1.25.40.10:FF:000090">
    <property type="entry name" value="Pentatricopeptide repeat-containing protein, chloroplastic"/>
    <property type="match status" value="1"/>
</dbReference>
<dbReference type="Gene3D" id="1.25.40.10">
    <property type="entry name" value="Tetratricopeptide repeat domain"/>
    <property type="match status" value="5"/>
</dbReference>
<feature type="repeat" description="PPR" evidence="2">
    <location>
        <begin position="102"/>
        <end position="136"/>
    </location>
</feature>
<keyword evidence="1" id="KW-0677">Repeat</keyword>